<feature type="domain" description="RlpA-like protein double-psi beta-barrel" evidence="3">
    <location>
        <begin position="42"/>
        <end position="135"/>
    </location>
</feature>
<accession>A0A5C3MJF3</accession>
<evidence type="ECO:0000256" key="2">
    <source>
        <dbReference type="SAM" id="SignalP"/>
    </source>
</evidence>
<dbReference type="InterPro" id="IPR051477">
    <property type="entry name" value="Expansin_CellWall"/>
</dbReference>
<feature type="signal peptide" evidence="2">
    <location>
        <begin position="1"/>
        <end position="31"/>
    </location>
</feature>
<dbReference type="Proteomes" id="UP000305948">
    <property type="component" value="Unassembled WGS sequence"/>
</dbReference>
<proteinExistence type="predicted"/>
<dbReference type="PANTHER" id="PTHR31836">
    <property type="match status" value="1"/>
</dbReference>
<sequence>MNAMLAPVVSVSRAAFVAVLAIFSVALAVSAAPLAERDSFTTGGVATYFYQNGNAGACGQYHSDSAVVAAMDSARYNQGLCGKKVFIQNTKNGKSVTATIADECPTCINSNSIDLSVGAFTQIATEEEGEVPIQWKYV</sequence>
<evidence type="ECO:0000256" key="1">
    <source>
        <dbReference type="ARBA" id="ARBA00022729"/>
    </source>
</evidence>
<dbReference type="PANTHER" id="PTHR31836:SF24">
    <property type="entry name" value="RLPA-LIKE PROTEIN DOUBLE-PSI BETA-BARREL DOMAIN-CONTAINING PROTEIN"/>
    <property type="match status" value="1"/>
</dbReference>
<dbReference type="Pfam" id="PF03330">
    <property type="entry name" value="DPBB_1"/>
    <property type="match status" value="1"/>
</dbReference>
<gene>
    <name evidence="4" type="ORF">OE88DRAFT_1119656</name>
</gene>
<evidence type="ECO:0000313" key="4">
    <source>
        <dbReference type="EMBL" id="TFK45539.1"/>
    </source>
</evidence>
<feature type="chain" id="PRO_5022668994" evidence="2">
    <location>
        <begin position="32"/>
        <end position="138"/>
    </location>
</feature>
<dbReference type="AlphaFoldDB" id="A0A5C3MJF3"/>
<protein>
    <submittedName>
        <fullName evidence="4">Barwin-like endoglucanase</fullName>
    </submittedName>
</protein>
<dbReference type="CDD" id="cd22191">
    <property type="entry name" value="DPBB_RlpA_EXP_N-like"/>
    <property type="match status" value="1"/>
</dbReference>
<dbReference type="InterPro" id="IPR009009">
    <property type="entry name" value="RlpA-like_DPBB"/>
</dbReference>
<reference evidence="4 5" key="1">
    <citation type="journal article" date="2019" name="Nat. Ecol. Evol.">
        <title>Megaphylogeny resolves global patterns of mushroom evolution.</title>
        <authorList>
            <person name="Varga T."/>
            <person name="Krizsan K."/>
            <person name="Foldi C."/>
            <person name="Dima B."/>
            <person name="Sanchez-Garcia M."/>
            <person name="Sanchez-Ramirez S."/>
            <person name="Szollosi G.J."/>
            <person name="Szarkandi J.G."/>
            <person name="Papp V."/>
            <person name="Albert L."/>
            <person name="Andreopoulos W."/>
            <person name="Angelini C."/>
            <person name="Antonin V."/>
            <person name="Barry K.W."/>
            <person name="Bougher N.L."/>
            <person name="Buchanan P."/>
            <person name="Buyck B."/>
            <person name="Bense V."/>
            <person name="Catcheside P."/>
            <person name="Chovatia M."/>
            <person name="Cooper J."/>
            <person name="Damon W."/>
            <person name="Desjardin D."/>
            <person name="Finy P."/>
            <person name="Geml J."/>
            <person name="Haridas S."/>
            <person name="Hughes K."/>
            <person name="Justo A."/>
            <person name="Karasinski D."/>
            <person name="Kautmanova I."/>
            <person name="Kiss B."/>
            <person name="Kocsube S."/>
            <person name="Kotiranta H."/>
            <person name="LaButti K.M."/>
            <person name="Lechner B.E."/>
            <person name="Liimatainen K."/>
            <person name="Lipzen A."/>
            <person name="Lukacs Z."/>
            <person name="Mihaltcheva S."/>
            <person name="Morgado L.N."/>
            <person name="Niskanen T."/>
            <person name="Noordeloos M.E."/>
            <person name="Ohm R.A."/>
            <person name="Ortiz-Santana B."/>
            <person name="Ovrebo C."/>
            <person name="Racz N."/>
            <person name="Riley R."/>
            <person name="Savchenko A."/>
            <person name="Shiryaev A."/>
            <person name="Soop K."/>
            <person name="Spirin V."/>
            <person name="Szebenyi C."/>
            <person name="Tomsovsky M."/>
            <person name="Tulloss R.E."/>
            <person name="Uehling J."/>
            <person name="Grigoriev I.V."/>
            <person name="Vagvolgyi C."/>
            <person name="Papp T."/>
            <person name="Martin F.M."/>
            <person name="Miettinen O."/>
            <person name="Hibbett D.S."/>
            <person name="Nagy L.G."/>
        </authorList>
    </citation>
    <scope>NUCLEOTIDE SEQUENCE [LARGE SCALE GENOMIC DNA]</scope>
    <source>
        <strain evidence="4 5">OMC1185</strain>
    </source>
</reference>
<evidence type="ECO:0000313" key="5">
    <source>
        <dbReference type="Proteomes" id="UP000305948"/>
    </source>
</evidence>
<organism evidence="4 5">
    <name type="scientific">Heliocybe sulcata</name>
    <dbReference type="NCBI Taxonomy" id="5364"/>
    <lineage>
        <taxon>Eukaryota</taxon>
        <taxon>Fungi</taxon>
        <taxon>Dikarya</taxon>
        <taxon>Basidiomycota</taxon>
        <taxon>Agaricomycotina</taxon>
        <taxon>Agaricomycetes</taxon>
        <taxon>Gloeophyllales</taxon>
        <taxon>Gloeophyllaceae</taxon>
        <taxon>Heliocybe</taxon>
    </lineage>
</organism>
<keyword evidence="5" id="KW-1185">Reference proteome</keyword>
<dbReference type="EMBL" id="ML213541">
    <property type="protein sequence ID" value="TFK45539.1"/>
    <property type="molecule type" value="Genomic_DNA"/>
</dbReference>
<dbReference type="SUPFAM" id="SSF50685">
    <property type="entry name" value="Barwin-like endoglucanases"/>
    <property type="match status" value="1"/>
</dbReference>
<dbReference type="Gene3D" id="2.40.40.10">
    <property type="entry name" value="RlpA-like domain"/>
    <property type="match status" value="1"/>
</dbReference>
<keyword evidence="1 2" id="KW-0732">Signal</keyword>
<name>A0A5C3MJF3_9AGAM</name>
<evidence type="ECO:0000259" key="3">
    <source>
        <dbReference type="Pfam" id="PF03330"/>
    </source>
</evidence>
<dbReference type="InterPro" id="IPR036908">
    <property type="entry name" value="RlpA-like_sf"/>
</dbReference>
<dbReference type="OrthoDB" id="623670at2759"/>
<dbReference type="STRING" id="5364.A0A5C3MJF3"/>